<organism evidence="1 2">
    <name type="scientific">Roseovarius mucosus</name>
    <dbReference type="NCBI Taxonomy" id="215743"/>
    <lineage>
        <taxon>Bacteria</taxon>
        <taxon>Pseudomonadati</taxon>
        <taxon>Pseudomonadota</taxon>
        <taxon>Alphaproteobacteria</taxon>
        <taxon>Rhodobacterales</taxon>
        <taxon>Roseobacteraceae</taxon>
        <taxon>Roseovarius</taxon>
    </lineage>
</organism>
<sequence length="53" mass="5973">MYPRFYTFACGPKTPSWLTVSAISRSEGLGPIRSGGETRWGVAERRKLRTDLL</sequence>
<protein>
    <submittedName>
        <fullName evidence="1">Uncharacterized protein</fullName>
    </submittedName>
</protein>
<evidence type="ECO:0000313" key="1">
    <source>
        <dbReference type="EMBL" id="ARE83060.1"/>
    </source>
</evidence>
<dbReference type="EMBL" id="CP020474">
    <property type="protein sequence ID" value="ARE83060.1"/>
    <property type="molecule type" value="Genomic_DNA"/>
</dbReference>
<reference evidence="1 2" key="1">
    <citation type="submission" date="2017-03" db="EMBL/GenBank/DDBJ databases">
        <title>Genome Sequence of Roseovarius mucosus strain SMR3 Isolated from a culture of the Diatom Skeletonema marinoi.</title>
        <authorList>
            <person name="Topel M."/>
            <person name="Pinder M."/>
            <person name="Johansson O.N."/>
            <person name="Kourtchenko O."/>
            <person name="Godhe A."/>
            <person name="Clarke A.K."/>
        </authorList>
    </citation>
    <scope>NUCLEOTIDE SEQUENCE [LARGE SCALE GENOMIC DNA]</scope>
    <source>
        <strain evidence="1 2">SMR3</strain>
    </source>
</reference>
<gene>
    <name evidence="1" type="ORF">ROSMUCSMR3_01576</name>
</gene>
<keyword evidence="2" id="KW-1185">Reference proteome</keyword>
<accession>A0A1V0RMQ4</accession>
<dbReference type="Proteomes" id="UP000192273">
    <property type="component" value="Chromosome"/>
</dbReference>
<dbReference type="AlphaFoldDB" id="A0A1V0RMQ4"/>
<evidence type="ECO:0000313" key="2">
    <source>
        <dbReference type="Proteomes" id="UP000192273"/>
    </source>
</evidence>
<dbReference type="KEGG" id="rmm:ROSMUCSMR3_01576"/>
<proteinExistence type="predicted"/>
<name>A0A1V0RMQ4_9RHOB</name>